<name>A0A2S4WBX7_9BASI</name>
<comment type="caution">
    <text evidence="1">The sequence shown here is derived from an EMBL/GenBank/DDBJ whole genome shotgun (WGS) entry which is preliminary data.</text>
</comment>
<dbReference type="AlphaFoldDB" id="A0A2S4WBX7"/>
<accession>A0A2S4WBX7</accession>
<organism evidence="1 2">
    <name type="scientific">Puccinia striiformis</name>
    <dbReference type="NCBI Taxonomy" id="27350"/>
    <lineage>
        <taxon>Eukaryota</taxon>
        <taxon>Fungi</taxon>
        <taxon>Dikarya</taxon>
        <taxon>Basidiomycota</taxon>
        <taxon>Pucciniomycotina</taxon>
        <taxon>Pucciniomycetes</taxon>
        <taxon>Pucciniales</taxon>
        <taxon>Pucciniaceae</taxon>
        <taxon>Puccinia</taxon>
    </lineage>
</organism>
<proteinExistence type="predicted"/>
<dbReference type="VEuPathDB" id="FungiDB:PSHT_04821"/>
<reference evidence="2" key="3">
    <citation type="journal article" date="2018" name="Mol. Plant Microbe Interact.">
        <title>Genome sequence resources for the wheat stripe rust pathogen (Puccinia striiformis f. sp. tritici) and the barley stripe rust pathogen (Puccinia striiformis f. sp. hordei).</title>
        <authorList>
            <person name="Xia C."/>
            <person name="Wang M."/>
            <person name="Yin C."/>
            <person name="Cornejo O.E."/>
            <person name="Hulbert S.H."/>
            <person name="Chen X."/>
        </authorList>
    </citation>
    <scope>NUCLEOTIDE SEQUENCE [LARGE SCALE GENOMIC DNA]</scope>
    <source>
        <strain evidence="2">93TX-2</strain>
    </source>
</reference>
<dbReference type="Proteomes" id="UP000238274">
    <property type="component" value="Unassembled WGS sequence"/>
</dbReference>
<sequence>MLDLAAIAFIKPSTATQVNQLPEANRKLRIRSTLNYSGNTSPDLPVYDVTVDVCERDLPCDGGWLVFSGKLNMGATHPDNCLVVSVDSQSWAFHPLTCVESPCGPGCLI</sequence>
<reference evidence="2" key="2">
    <citation type="journal article" date="2018" name="BMC Genomics">
        <title>Genomic insights into host adaptation between the wheat stripe rust pathogen (Puccinia striiformis f. sp. tritici) and the barley stripe rust pathogen (Puccinia striiformis f. sp. hordei).</title>
        <authorList>
            <person name="Xia C."/>
            <person name="Wang M."/>
            <person name="Yin C."/>
            <person name="Cornejo O.E."/>
            <person name="Hulbert S.H."/>
            <person name="Chen X."/>
        </authorList>
    </citation>
    <scope>NUCLEOTIDE SEQUENCE [LARGE SCALE GENOMIC DNA]</scope>
    <source>
        <strain evidence="2">93TX-2</strain>
    </source>
</reference>
<protein>
    <submittedName>
        <fullName evidence="1">Uncharacterized protein</fullName>
    </submittedName>
</protein>
<keyword evidence="2" id="KW-1185">Reference proteome</keyword>
<dbReference type="VEuPathDB" id="FungiDB:PSTT_09907"/>
<reference evidence="1 2" key="1">
    <citation type="submission" date="2017-12" db="EMBL/GenBank/DDBJ databases">
        <title>Gene loss provides genomic basis for host adaptation in cereal stripe rust fungi.</title>
        <authorList>
            <person name="Xia C."/>
        </authorList>
    </citation>
    <scope>NUCLEOTIDE SEQUENCE [LARGE SCALE GENOMIC DNA]</scope>
    <source>
        <strain evidence="1 2">93TX-2</strain>
    </source>
</reference>
<dbReference type="EMBL" id="PKSM01000051">
    <property type="protein sequence ID" value="POW19270.1"/>
    <property type="molecule type" value="Genomic_DNA"/>
</dbReference>
<gene>
    <name evidence="1" type="ORF">PSHT_04821</name>
</gene>
<evidence type="ECO:0000313" key="2">
    <source>
        <dbReference type="Proteomes" id="UP000238274"/>
    </source>
</evidence>
<evidence type="ECO:0000313" key="1">
    <source>
        <dbReference type="EMBL" id="POW19270.1"/>
    </source>
</evidence>